<dbReference type="InterPro" id="IPR016167">
    <property type="entry name" value="FAD-bd_PCMH_sub1"/>
</dbReference>
<comment type="cofactor">
    <cofactor evidence="1">
        <name>FAD</name>
        <dbReference type="ChEBI" id="CHEBI:57692"/>
    </cofactor>
</comment>
<reference evidence="10 11" key="1">
    <citation type="submission" date="2024-03" db="EMBL/GenBank/DDBJ databases">
        <authorList>
            <person name="Martinez-Hernandez J."/>
        </authorList>
    </citation>
    <scope>NUCLEOTIDE SEQUENCE [LARGE SCALE GENOMIC DNA]</scope>
</reference>
<dbReference type="InterPro" id="IPR016169">
    <property type="entry name" value="FAD-bd_PCMH_sub2"/>
</dbReference>
<dbReference type="PROSITE" id="PS00862">
    <property type="entry name" value="OX2_COVAL_FAD"/>
    <property type="match status" value="1"/>
</dbReference>
<evidence type="ECO:0000256" key="7">
    <source>
        <dbReference type="ARBA" id="ARBA00023180"/>
    </source>
</evidence>
<comment type="similarity">
    <text evidence="2">Belongs to the oxygen-dependent FAD-linked oxidoreductase family.</text>
</comment>
<evidence type="ECO:0000256" key="6">
    <source>
        <dbReference type="ARBA" id="ARBA00023002"/>
    </source>
</evidence>
<dbReference type="SUPFAM" id="SSF56176">
    <property type="entry name" value="FAD-binding/transporter-associated domain-like"/>
    <property type="match status" value="1"/>
</dbReference>
<evidence type="ECO:0000256" key="5">
    <source>
        <dbReference type="ARBA" id="ARBA00022827"/>
    </source>
</evidence>
<dbReference type="GO" id="GO:0071949">
    <property type="term" value="F:FAD binding"/>
    <property type="evidence" value="ECO:0007669"/>
    <property type="project" value="InterPro"/>
</dbReference>
<dbReference type="Gene3D" id="3.30.43.10">
    <property type="entry name" value="Uridine Diphospho-n-acetylenolpyruvylglucosamine Reductase, domain 2"/>
    <property type="match status" value="1"/>
</dbReference>
<evidence type="ECO:0000256" key="2">
    <source>
        <dbReference type="ARBA" id="ARBA00005466"/>
    </source>
</evidence>
<evidence type="ECO:0000256" key="1">
    <source>
        <dbReference type="ARBA" id="ARBA00001974"/>
    </source>
</evidence>
<dbReference type="PANTHER" id="PTHR32448">
    <property type="entry name" value="OS08G0158400 PROTEIN"/>
    <property type="match status" value="1"/>
</dbReference>
<keyword evidence="5" id="KW-0274">FAD</keyword>
<feature type="signal peptide" evidence="8">
    <location>
        <begin position="1"/>
        <end position="20"/>
    </location>
</feature>
<evidence type="ECO:0000256" key="3">
    <source>
        <dbReference type="ARBA" id="ARBA00022630"/>
    </source>
</evidence>
<dbReference type="AlphaFoldDB" id="A0AAV1W331"/>
<feature type="chain" id="PRO_5043584234" description="FAD-binding PCMH-type domain-containing protein" evidence="8">
    <location>
        <begin position="21"/>
        <end position="522"/>
    </location>
</feature>
<dbReference type="Proteomes" id="UP001497480">
    <property type="component" value="Unassembled WGS sequence"/>
</dbReference>
<sequence>MGYHWEFIILLLSISCPTSALVDKSFKECMLSLVVGSNSTAIERIVLTPSSSQYTQALDSLIQNLRWLNSTRKPFLIITPTYEPEILAAIVCSSKLGLQIRARSGGHDYEGLSYISNVPFVMLDLINVRSVVINVTEETAWVQAGTTLGELYYRISQVSNIHGFPAGLCPGVGIGGHISGGGFGTMLRKYGIAADHVLDAHLIDKDGTVHDRKAMGEDLFWAIRGGSATSFGVILKWKIRLVKVPAIVTAFTIQRTLEEGATKLTHRWQQIADTLHPDLFIRVVAQSSGANSKTVTTTFNSFFLGGIDRLIPIMNESFPELGLQVKDCIQMSWIQSVLHFGGHNKEDPPQVLLDRTKSNHFFSAKSDFVKLPIPENGLEGIWKMLLSADTLALMIMDPFGGRMNEISEPDIPFPHRKGNLYNIQYMVIWEENNIEVSNKHVKWMRMLYKYMTPYVSKSPRAAYLNYRDLDLGTNKLDNTSYTEASVWGEKYFKGNFRRLAEIKTKFDPLNFFWNEQSIPLLK</sequence>
<comment type="caution">
    <text evidence="10">The sequence shown here is derived from an EMBL/GenBank/DDBJ whole genome shotgun (WGS) entry which is preliminary data.</text>
</comment>
<keyword evidence="11" id="KW-1185">Reference proteome</keyword>
<keyword evidence="7" id="KW-0325">Glycoprotein</keyword>
<dbReference type="InterPro" id="IPR006093">
    <property type="entry name" value="Oxy_OxRdtase_FAD_BS"/>
</dbReference>
<dbReference type="GO" id="GO:0016491">
    <property type="term" value="F:oxidoreductase activity"/>
    <property type="evidence" value="ECO:0007669"/>
    <property type="project" value="UniProtKB-KW"/>
</dbReference>
<keyword evidence="6" id="KW-0560">Oxidoreductase</keyword>
<accession>A0AAV1W331</accession>
<protein>
    <recommendedName>
        <fullName evidence="9">FAD-binding PCMH-type domain-containing protein</fullName>
    </recommendedName>
</protein>
<proteinExistence type="inferred from homology"/>
<dbReference type="Pfam" id="PF01565">
    <property type="entry name" value="FAD_binding_4"/>
    <property type="match status" value="1"/>
</dbReference>
<dbReference type="PROSITE" id="PS51387">
    <property type="entry name" value="FAD_PCMH"/>
    <property type="match status" value="1"/>
</dbReference>
<evidence type="ECO:0000313" key="10">
    <source>
        <dbReference type="EMBL" id="CAL0303864.1"/>
    </source>
</evidence>
<dbReference type="Pfam" id="PF08031">
    <property type="entry name" value="BBE"/>
    <property type="match status" value="1"/>
</dbReference>
<evidence type="ECO:0000256" key="4">
    <source>
        <dbReference type="ARBA" id="ARBA00022729"/>
    </source>
</evidence>
<keyword evidence="4 8" id="KW-0732">Signal</keyword>
<dbReference type="InterPro" id="IPR036318">
    <property type="entry name" value="FAD-bd_PCMH-like_sf"/>
</dbReference>
<feature type="domain" description="FAD-binding PCMH-type" evidence="9">
    <location>
        <begin position="70"/>
        <end position="244"/>
    </location>
</feature>
<dbReference type="Gene3D" id="3.40.462.20">
    <property type="match status" value="1"/>
</dbReference>
<evidence type="ECO:0000313" key="11">
    <source>
        <dbReference type="Proteomes" id="UP001497480"/>
    </source>
</evidence>
<dbReference type="InterPro" id="IPR016166">
    <property type="entry name" value="FAD-bd_PCMH"/>
</dbReference>
<evidence type="ECO:0000259" key="9">
    <source>
        <dbReference type="PROSITE" id="PS51387"/>
    </source>
</evidence>
<dbReference type="EMBL" id="CAXHTB010000003">
    <property type="protein sequence ID" value="CAL0303864.1"/>
    <property type="molecule type" value="Genomic_DNA"/>
</dbReference>
<gene>
    <name evidence="10" type="ORF">LLUT_LOCUS4924</name>
</gene>
<organism evidence="10 11">
    <name type="scientific">Lupinus luteus</name>
    <name type="common">European yellow lupine</name>
    <dbReference type="NCBI Taxonomy" id="3873"/>
    <lineage>
        <taxon>Eukaryota</taxon>
        <taxon>Viridiplantae</taxon>
        <taxon>Streptophyta</taxon>
        <taxon>Embryophyta</taxon>
        <taxon>Tracheophyta</taxon>
        <taxon>Spermatophyta</taxon>
        <taxon>Magnoliopsida</taxon>
        <taxon>eudicotyledons</taxon>
        <taxon>Gunneridae</taxon>
        <taxon>Pentapetalae</taxon>
        <taxon>rosids</taxon>
        <taxon>fabids</taxon>
        <taxon>Fabales</taxon>
        <taxon>Fabaceae</taxon>
        <taxon>Papilionoideae</taxon>
        <taxon>50 kb inversion clade</taxon>
        <taxon>genistoids sensu lato</taxon>
        <taxon>core genistoids</taxon>
        <taxon>Genisteae</taxon>
        <taxon>Lupinus</taxon>
    </lineage>
</organism>
<dbReference type="InterPro" id="IPR006094">
    <property type="entry name" value="Oxid_FAD_bind_N"/>
</dbReference>
<dbReference type="InterPro" id="IPR012951">
    <property type="entry name" value="BBE"/>
</dbReference>
<dbReference type="Gene3D" id="3.30.465.10">
    <property type="match status" value="1"/>
</dbReference>
<name>A0AAV1W331_LUPLU</name>
<evidence type="ECO:0000256" key="8">
    <source>
        <dbReference type="SAM" id="SignalP"/>
    </source>
</evidence>
<keyword evidence="3" id="KW-0285">Flavoprotein</keyword>